<keyword evidence="1" id="KW-0472">Membrane</keyword>
<proteinExistence type="predicted"/>
<keyword evidence="1" id="KW-1133">Transmembrane helix</keyword>
<accession>A0ABV8CN59</accession>
<dbReference type="Pfam" id="PF14163">
    <property type="entry name" value="SieB"/>
    <property type="match status" value="1"/>
</dbReference>
<keyword evidence="1" id="KW-0812">Transmembrane</keyword>
<dbReference type="EMBL" id="JBHSAF010000008">
    <property type="protein sequence ID" value="MFC3913642.1"/>
    <property type="molecule type" value="Genomic_DNA"/>
</dbReference>
<evidence type="ECO:0000313" key="2">
    <source>
        <dbReference type="EMBL" id="MFC3913642.1"/>
    </source>
</evidence>
<protein>
    <submittedName>
        <fullName evidence="2">Superinfection exclusion B family protein</fullName>
    </submittedName>
</protein>
<feature type="transmembrane region" description="Helical" evidence="1">
    <location>
        <begin position="49"/>
        <end position="74"/>
    </location>
</feature>
<organism evidence="2 3">
    <name type="scientific">Pseudaeromonas sharmana</name>
    <dbReference type="NCBI Taxonomy" id="328412"/>
    <lineage>
        <taxon>Bacteria</taxon>
        <taxon>Pseudomonadati</taxon>
        <taxon>Pseudomonadota</taxon>
        <taxon>Gammaproteobacteria</taxon>
        <taxon>Aeromonadales</taxon>
        <taxon>Aeromonadaceae</taxon>
        <taxon>Pseudaeromonas</taxon>
    </lineage>
</organism>
<dbReference type="Proteomes" id="UP001595692">
    <property type="component" value="Unassembled WGS sequence"/>
</dbReference>
<dbReference type="RefSeq" id="WP_377152036.1">
    <property type="nucleotide sequence ID" value="NZ_JBHSAF010000008.1"/>
</dbReference>
<evidence type="ECO:0000313" key="3">
    <source>
        <dbReference type="Proteomes" id="UP001595692"/>
    </source>
</evidence>
<gene>
    <name evidence="2" type="ORF">ACFOSS_09195</name>
</gene>
<name>A0ABV8CN59_9GAMM</name>
<keyword evidence="3" id="KW-1185">Reference proteome</keyword>
<reference evidence="3" key="1">
    <citation type="journal article" date="2019" name="Int. J. Syst. Evol. Microbiol.">
        <title>The Global Catalogue of Microorganisms (GCM) 10K type strain sequencing project: providing services to taxonomists for standard genome sequencing and annotation.</title>
        <authorList>
            <consortium name="The Broad Institute Genomics Platform"/>
            <consortium name="The Broad Institute Genome Sequencing Center for Infectious Disease"/>
            <person name="Wu L."/>
            <person name="Ma J."/>
        </authorList>
    </citation>
    <scope>NUCLEOTIDE SEQUENCE [LARGE SCALE GENOMIC DNA]</scope>
    <source>
        <strain evidence="3">CCUG 54939</strain>
    </source>
</reference>
<sequence length="193" mass="22150">MKYWTTRFSQYHAFNWLMIWLLLCSSAILLFPAAKLGPAAAHWLHACSLYLWLGILISSSYFVSQCILILMDVAQQQLTQYQQRHKLEQMIRCLDFSERAILREFVLQRKSVIKLPITEPAVKNLLESGVLTYAYGQPLFEDDSMIKALMIAMPARPLITYRALGLTKGKMSEEQIEQIMSARPKFASKGSAR</sequence>
<comment type="caution">
    <text evidence="2">The sequence shown here is derived from an EMBL/GenBank/DDBJ whole genome shotgun (WGS) entry which is preliminary data.</text>
</comment>
<dbReference type="InterPro" id="IPR025982">
    <property type="entry name" value="SieB"/>
</dbReference>
<evidence type="ECO:0000256" key="1">
    <source>
        <dbReference type="SAM" id="Phobius"/>
    </source>
</evidence>